<feature type="transmembrane region" description="Helical" evidence="6">
    <location>
        <begin position="336"/>
        <end position="356"/>
    </location>
</feature>
<keyword evidence="3 6" id="KW-0812">Transmembrane</keyword>
<evidence type="ECO:0000256" key="3">
    <source>
        <dbReference type="ARBA" id="ARBA00022692"/>
    </source>
</evidence>
<dbReference type="Pfam" id="PF01943">
    <property type="entry name" value="Polysacc_synt"/>
    <property type="match status" value="1"/>
</dbReference>
<evidence type="ECO:0000256" key="5">
    <source>
        <dbReference type="ARBA" id="ARBA00023136"/>
    </source>
</evidence>
<keyword evidence="2" id="KW-1003">Cell membrane</keyword>
<dbReference type="Proteomes" id="UP000184147">
    <property type="component" value="Unassembled WGS sequence"/>
</dbReference>
<feature type="transmembrane region" description="Helical" evidence="6">
    <location>
        <begin position="221"/>
        <end position="245"/>
    </location>
</feature>
<feature type="transmembrane region" description="Helical" evidence="6">
    <location>
        <begin position="123"/>
        <end position="142"/>
    </location>
</feature>
<comment type="subcellular location">
    <subcellularLocation>
        <location evidence="1">Cell membrane</location>
        <topology evidence="1">Multi-pass membrane protein</topology>
    </subcellularLocation>
</comment>
<accession>A0A1M4VUA1</accession>
<dbReference type="InterPro" id="IPR050833">
    <property type="entry name" value="Poly_Biosynth_Transport"/>
</dbReference>
<keyword evidence="8" id="KW-1185">Reference proteome</keyword>
<dbReference type="AlphaFoldDB" id="A0A1M4VUA1"/>
<evidence type="ECO:0000256" key="1">
    <source>
        <dbReference type="ARBA" id="ARBA00004651"/>
    </source>
</evidence>
<dbReference type="STRING" id="1124188.SAMN05444377_10163"/>
<keyword evidence="5 6" id="KW-0472">Membrane</keyword>
<feature type="transmembrane region" description="Helical" evidence="6">
    <location>
        <begin position="47"/>
        <end position="68"/>
    </location>
</feature>
<sequence length="418" mass="47451">MQLRISKLIFSPAVRNFSIYGVGQVFNLVTPLIVVPYLVLVCGVENYGKISIGMAVSFFLMVFIDYGTDISAVKDISVQRNNPSQLKSIIATTLGAKAILFLVTTALFSGFIAAVPFFHQEYLLFYLGIPILLGQLVNPTGILQGLEHFTSITVMTIVSKLLYVLLIFTCIQSTSDYIYVNLFWGIANTVAYSILLVYSLKKHQIVRSDFQMSAIKHLLHSNFSLFSSQLFVSLQMYAPVVFLGYFGSNFWAGQYRIVEQILVIFKTYLLLFFNFVYPRICYLVETNRPEAFRYWRNFNGLNFVFIAGAMVVLFTCASWVVGFFTPTHRDTIAELLQIGIGIPLLMAVSVPLKQLVLGFGRQREYTRITLFVVLLTLIILAIVIPFYQVKGVLYVLLLAELLTAILFYLFLKERLKRI</sequence>
<feature type="transmembrane region" description="Helical" evidence="6">
    <location>
        <begin position="257"/>
        <end position="277"/>
    </location>
</feature>
<evidence type="ECO:0000256" key="4">
    <source>
        <dbReference type="ARBA" id="ARBA00022989"/>
    </source>
</evidence>
<evidence type="ECO:0000313" key="7">
    <source>
        <dbReference type="EMBL" id="SHE72651.1"/>
    </source>
</evidence>
<evidence type="ECO:0000313" key="8">
    <source>
        <dbReference type="Proteomes" id="UP000184147"/>
    </source>
</evidence>
<dbReference type="InterPro" id="IPR002797">
    <property type="entry name" value="Polysacc_synth"/>
</dbReference>
<evidence type="ECO:0000256" key="2">
    <source>
        <dbReference type="ARBA" id="ARBA00022475"/>
    </source>
</evidence>
<feature type="transmembrane region" description="Helical" evidence="6">
    <location>
        <begin position="149"/>
        <end position="171"/>
    </location>
</feature>
<organism evidence="7 8">
    <name type="scientific">Flavobacterium fontis</name>
    <dbReference type="NCBI Taxonomy" id="1124188"/>
    <lineage>
        <taxon>Bacteria</taxon>
        <taxon>Pseudomonadati</taxon>
        <taxon>Bacteroidota</taxon>
        <taxon>Flavobacteriia</taxon>
        <taxon>Flavobacteriales</taxon>
        <taxon>Flavobacteriaceae</taxon>
        <taxon>Flavobacterium</taxon>
    </lineage>
</organism>
<dbReference type="EMBL" id="FQVQ01000001">
    <property type="protein sequence ID" value="SHE72651.1"/>
    <property type="molecule type" value="Genomic_DNA"/>
</dbReference>
<proteinExistence type="predicted"/>
<feature type="transmembrane region" description="Helical" evidence="6">
    <location>
        <begin position="298"/>
        <end position="324"/>
    </location>
</feature>
<protein>
    <submittedName>
        <fullName evidence="7">Membrane protein involved in the export of O-antigen and teichoic acid</fullName>
    </submittedName>
</protein>
<dbReference type="PANTHER" id="PTHR30250:SF11">
    <property type="entry name" value="O-ANTIGEN TRANSPORTER-RELATED"/>
    <property type="match status" value="1"/>
</dbReference>
<dbReference type="OrthoDB" id="9815702at2"/>
<gene>
    <name evidence="7" type="ORF">SAMN05444377_10163</name>
</gene>
<feature type="transmembrane region" description="Helical" evidence="6">
    <location>
        <begin position="368"/>
        <end position="387"/>
    </location>
</feature>
<feature type="transmembrane region" description="Helical" evidence="6">
    <location>
        <begin position="21"/>
        <end position="41"/>
    </location>
</feature>
<keyword evidence="4 6" id="KW-1133">Transmembrane helix</keyword>
<dbReference type="PANTHER" id="PTHR30250">
    <property type="entry name" value="PST FAMILY PREDICTED COLANIC ACID TRANSPORTER"/>
    <property type="match status" value="1"/>
</dbReference>
<evidence type="ECO:0000256" key="6">
    <source>
        <dbReference type="SAM" id="Phobius"/>
    </source>
</evidence>
<reference evidence="7 8" key="1">
    <citation type="submission" date="2016-11" db="EMBL/GenBank/DDBJ databases">
        <authorList>
            <person name="Jaros S."/>
            <person name="Januszkiewicz K."/>
            <person name="Wedrychowicz H."/>
        </authorList>
    </citation>
    <scope>NUCLEOTIDE SEQUENCE [LARGE SCALE GENOMIC DNA]</scope>
    <source>
        <strain evidence="7 8">DSM 25660</strain>
    </source>
</reference>
<dbReference type="RefSeq" id="WP_073360271.1">
    <property type="nucleotide sequence ID" value="NZ_FQVQ01000001.1"/>
</dbReference>
<feature type="transmembrane region" description="Helical" evidence="6">
    <location>
        <begin position="89"/>
        <end position="117"/>
    </location>
</feature>
<name>A0A1M4VUA1_9FLAO</name>
<feature type="transmembrane region" description="Helical" evidence="6">
    <location>
        <begin position="393"/>
        <end position="411"/>
    </location>
</feature>
<feature type="transmembrane region" description="Helical" evidence="6">
    <location>
        <begin position="177"/>
        <end position="200"/>
    </location>
</feature>
<dbReference type="GO" id="GO:0005886">
    <property type="term" value="C:plasma membrane"/>
    <property type="evidence" value="ECO:0007669"/>
    <property type="project" value="UniProtKB-SubCell"/>
</dbReference>